<dbReference type="Pfam" id="PF04607">
    <property type="entry name" value="RelA_SpoT"/>
    <property type="match status" value="1"/>
</dbReference>
<dbReference type="Gene3D" id="3.10.20.30">
    <property type="match status" value="1"/>
</dbReference>
<dbReference type="CDD" id="cd01668">
    <property type="entry name" value="TGS_RSH"/>
    <property type="match status" value="1"/>
</dbReference>
<dbReference type="InterPro" id="IPR006674">
    <property type="entry name" value="HD_domain"/>
</dbReference>
<dbReference type="Gene3D" id="1.10.3210.10">
    <property type="entry name" value="Hypothetical protein af1432"/>
    <property type="match status" value="1"/>
</dbReference>
<dbReference type="GO" id="GO:0008893">
    <property type="term" value="F:guanosine-3',5'-bis(diphosphate) 3'-diphosphatase activity"/>
    <property type="evidence" value="ECO:0007669"/>
    <property type="project" value="UniProtKB-EC"/>
</dbReference>
<reference evidence="9 10" key="1">
    <citation type="submission" date="2024-07" db="EMBL/GenBank/DDBJ databases">
        <authorList>
            <person name="Li M."/>
        </authorList>
    </citation>
    <scope>NUCLEOTIDE SEQUENCE [LARGE SCALE GENOMIC DNA]</scope>
    <source>
        <strain evidence="9 10">25A3E</strain>
    </source>
</reference>
<dbReference type="SMART" id="SM00954">
    <property type="entry name" value="RelA_SpoT"/>
    <property type="match status" value="1"/>
</dbReference>
<dbReference type="InterPro" id="IPR003607">
    <property type="entry name" value="HD/PDEase_dom"/>
</dbReference>
<protein>
    <recommendedName>
        <fullName evidence="3">guanosine-3',5'-bis(diphosphate) 3'-diphosphatase</fullName>
        <ecNumber evidence="3">3.1.7.2</ecNumber>
    </recommendedName>
</protein>
<dbReference type="PROSITE" id="PS51831">
    <property type="entry name" value="HD"/>
    <property type="match status" value="1"/>
</dbReference>
<dbReference type="InterPro" id="IPR045865">
    <property type="entry name" value="ACT-like_dom_sf"/>
</dbReference>
<dbReference type="InterPro" id="IPR004811">
    <property type="entry name" value="RelA/Spo_fam"/>
</dbReference>
<dbReference type="Gene3D" id="3.30.70.260">
    <property type="match status" value="1"/>
</dbReference>
<dbReference type="EC" id="3.1.7.2" evidence="3"/>
<evidence type="ECO:0000256" key="3">
    <source>
        <dbReference type="ARBA" id="ARBA00024387"/>
    </source>
</evidence>
<dbReference type="SUPFAM" id="SSF81271">
    <property type="entry name" value="TGS-like"/>
    <property type="match status" value="1"/>
</dbReference>
<dbReference type="InterPro" id="IPR033655">
    <property type="entry name" value="TGS_RelA/SpoT"/>
</dbReference>
<dbReference type="EMBL" id="JBFTEG010000001">
    <property type="protein sequence ID" value="MEX6500803.1"/>
    <property type="molecule type" value="Genomic_DNA"/>
</dbReference>
<proteinExistence type="inferred from homology"/>
<organism evidence="9 10">
    <name type="scientific">Pseudomonas zhanjiangensis</name>
    <dbReference type="NCBI Taxonomy" id="3239015"/>
    <lineage>
        <taxon>Bacteria</taxon>
        <taxon>Pseudomonadati</taxon>
        <taxon>Pseudomonadota</taxon>
        <taxon>Gammaproteobacteria</taxon>
        <taxon>Pseudomonadales</taxon>
        <taxon>Pseudomonadaceae</taxon>
        <taxon>Pseudomonas</taxon>
    </lineage>
</organism>
<feature type="domain" description="TGS" evidence="8">
    <location>
        <begin position="387"/>
        <end position="448"/>
    </location>
</feature>
<dbReference type="InterPro" id="IPR002912">
    <property type="entry name" value="ACT_dom"/>
</dbReference>
<feature type="domain" description="HD" evidence="7">
    <location>
        <begin position="45"/>
        <end position="144"/>
    </location>
</feature>
<dbReference type="PANTHER" id="PTHR21262:SF36">
    <property type="entry name" value="BIFUNCTIONAL (P)PPGPP SYNTHASE_HYDROLASE SPOT"/>
    <property type="match status" value="1"/>
</dbReference>
<dbReference type="CDD" id="cd04876">
    <property type="entry name" value="ACT_RelA-SpoT"/>
    <property type="match status" value="1"/>
</dbReference>
<dbReference type="CDD" id="cd00077">
    <property type="entry name" value="HDc"/>
    <property type="match status" value="1"/>
</dbReference>
<dbReference type="Pfam" id="PF02824">
    <property type="entry name" value="TGS"/>
    <property type="match status" value="1"/>
</dbReference>
<dbReference type="Proteomes" id="UP001560296">
    <property type="component" value="Unassembled WGS sequence"/>
</dbReference>
<keyword evidence="9" id="KW-0808">Transferase</keyword>
<dbReference type="Pfam" id="PF19296">
    <property type="entry name" value="RelA_AH_RIS"/>
    <property type="match status" value="1"/>
</dbReference>
<dbReference type="SUPFAM" id="SSF55021">
    <property type="entry name" value="ACT-like"/>
    <property type="match status" value="1"/>
</dbReference>
<dbReference type="InterPro" id="IPR004095">
    <property type="entry name" value="TGS"/>
</dbReference>
<evidence type="ECO:0000313" key="9">
    <source>
        <dbReference type="EMBL" id="MEX6500803.1"/>
    </source>
</evidence>
<dbReference type="SUPFAM" id="SSF81301">
    <property type="entry name" value="Nucleotidyltransferase"/>
    <property type="match status" value="1"/>
</dbReference>
<keyword evidence="1 9" id="KW-0378">Hydrolase</keyword>
<accession>A0ABV3YNB5</accession>
<dbReference type="CDD" id="cd05399">
    <property type="entry name" value="NT_Rel-Spo_like"/>
    <property type="match status" value="1"/>
</dbReference>
<dbReference type="InterPro" id="IPR043519">
    <property type="entry name" value="NT_sf"/>
</dbReference>
<evidence type="ECO:0000256" key="1">
    <source>
        <dbReference type="ARBA" id="ARBA00022801"/>
    </source>
</evidence>
<comment type="catalytic activity">
    <reaction evidence="4">
        <text>guanosine 3',5'-bis(diphosphate) + H2O = GDP + diphosphate + H(+)</text>
        <dbReference type="Rhea" id="RHEA:14253"/>
        <dbReference type="ChEBI" id="CHEBI:15377"/>
        <dbReference type="ChEBI" id="CHEBI:15378"/>
        <dbReference type="ChEBI" id="CHEBI:33019"/>
        <dbReference type="ChEBI" id="CHEBI:58189"/>
        <dbReference type="ChEBI" id="CHEBI:77828"/>
        <dbReference type="EC" id="3.1.7.2"/>
    </reaction>
</comment>
<dbReference type="InterPro" id="IPR012675">
    <property type="entry name" value="Beta-grasp_dom_sf"/>
</dbReference>
<name>A0ABV3YNB5_9PSED</name>
<dbReference type="GO" id="GO:0008728">
    <property type="term" value="F:GTP diphosphokinase activity"/>
    <property type="evidence" value="ECO:0007669"/>
    <property type="project" value="UniProtKB-EC"/>
</dbReference>
<dbReference type="RefSeq" id="WP_369285723.1">
    <property type="nucleotide sequence ID" value="NZ_JBFTEG010000001.1"/>
</dbReference>
<keyword evidence="10" id="KW-1185">Reference proteome</keyword>
<comment type="caution">
    <text evidence="9">The sequence shown here is derived from an EMBL/GenBank/DDBJ whole genome shotgun (WGS) entry which is preliminary data.</text>
</comment>
<evidence type="ECO:0000256" key="5">
    <source>
        <dbReference type="RuleBase" id="RU003847"/>
    </source>
</evidence>
<dbReference type="InterPro" id="IPR012676">
    <property type="entry name" value="TGS-like"/>
</dbReference>
<evidence type="ECO:0000256" key="2">
    <source>
        <dbReference type="ARBA" id="ARBA00024329"/>
    </source>
</evidence>
<feature type="domain" description="ACT" evidence="6">
    <location>
        <begin position="628"/>
        <end position="702"/>
    </location>
</feature>
<dbReference type="Pfam" id="PF13291">
    <property type="entry name" value="ACT_4"/>
    <property type="match status" value="1"/>
</dbReference>
<dbReference type="PROSITE" id="PS51880">
    <property type="entry name" value="TGS"/>
    <property type="match status" value="1"/>
</dbReference>
<dbReference type="NCBIfam" id="TIGR00691">
    <property type="entry name" value="spoT_relA"/>
    <property type="match status" value="1"/>
</dbReference>
<evidence type="ECO:0000313" key="10">
    <source>
        <dbReference type="Proteomes" id="UP001560296"/>
    </source>
</evidence>
<dbReference type="PANTHER" id="PTHR21262">
    <property type="entry name" value="GUANOSINE-3',5'-BIS DIPHOSPHATE 3'-PYROPHOSPHOHYDROLASE"/>
    <property type="match status" value="1"/>
</dbReference>
<dbReference type="NCBIfam" id="NF008303">
    <property type="entry name" value="PRK11092.1"/>
    <property type="match status" value="1"/>
</dbReference>
<dbReference type="Pfam" id="PF13328">
    <property type="entry name" value="HD_4"/>
    <property type="match status" value="1"/>
</dbReference>
<dbReference type="InterPro" id="IPR045600">
    <property type="entry name" value="RelA/SpoT_AH_RIS"/>
</dbReference>
<evidence type="ECO:0000259" key="6">
    <source>
        <dbReference type="PROSITE" id="PS51671"/>
    </source>
</evidence>
<evidence type="ECO:0000259" key="7">
    <source>
        <dbReference type="PROSITE" id="PS51831"/>
    </source>
</evidence>
<evidence type="ECO:0000256" key="4">
    <source>
        <dbReference type="ARBA" id="ARBA00047968"/>
    </source>
</evidence>
<dbReference type="Gene3D" id="3.30.460.10">
    <property type="entry name" value="Beta Polymerase, domain 2"/>
    <property type="match status" value="1"/>
</dbReference>
<dbReference type="SUPFAM" id="SSF109604">
    <property type="entry name" value="HD-domain/PDEase-like"/>
    <property type="match status" value="1"/>
</dbReference>
<dbReference type="PROSITE" id="PS51671">
    <property type="entry name" value="ACT"/>
    <property type="match status" value="1"/>
</dbReference>
<comment type="similarity">
    <text evidence="5">Belongs to the relA/spoT family.</text>
</comment>
<sequence>MPSIDALAERLSTYLDSDQVNLIRRAYFYAEQAHDGQRRRSGEAYVTHPLAVACILADMHMDHQSLMAAMLHDVIEDTGIAKEALDAQFGESVAELVDGVSKLTQMNFETKAEAQAENFQKMAMAMARDIRVILVKLADRLHNMRTLEVLSGEKRRRIAKETLEIYAPIANRLGMHAMRVEFEDLGFKAMHPMRSERIRAAVRRARGNRKEIVNKIEESLVHCLQREGLEGEVHGREKHLYGIYQKMRGKRRAFNEIMDVYAFRIIVDKVDTCYRVLGAVHNLYKPLPGRFKDYIAIPKANGYQSLHTTLFGMHGVPIEIQIRTREMEEMANNGIAAHWLYKANEEDQPKGTHARARQWVKGVLEMQQRAGNSLEFIESVKIDLFPDEVYVFTPKGRIMELPKGSTAVDFAYAVHTDVGNTCIACRINRRLAPLSEPLQSGSTVEIVSAPGARPNPAWLNFVVTGKARTHIRHALKLQRRSESISLGERLLNKVLTGFDSHLEKLPAERVQAVLGEYRLEVVEDLLEDIGLGNRMAYVVARRLLASDGDELPNAEGPLAIRGTEGLVLSYAKCCTPIPGDPIVGHLSAGKGMVVHLEGCRNIGEIRHNPEKCIQLSWAKDVVGEFNVELRIELEHQRGLIALLAGSVNAADANIEKISMDERDGRISVVQLVVSVHDRVHLARVIKKLRALAGVIHINRVRA</sequence>
<evidence type="ECO:0000259" key="8">
    <source>
        <dbReference type="PROSITE" id="PS51880"/>
    </source>
</evidence>
<dbReference type="InterPro" id="IPR007685">
    <property type="entry name" value="RelA_SpoT"/>
</dbReference>
<gene>
    <name evidence="9" type="primary">spoT</name>
    <name evidence="9" type="ORF">AB5S05_01905</name>
</gene>
<comment type="pathway">
    <text evidence="2">Purine metabolism; ppGpp biosynthesis; ppGpp from GDP: step 1/1.</text>
</comment>
<dbReference type="SMART" id="SM00471">
    <property type="entry name" value="HDc"/>
    <property type="match status" value="1"/>
</dbReference>
<comment type="function">
    <text evidence="5">In eubacteria ppGpp (guanosine 3'-diphosphate 5'-diphosphate) is a mediator of the stringent response that coordinates a variety of cellular activities in response to changes in nutritional abundance.</text>
</comment>